<sequence>MCQKLLMVTHSWPPDACVGAVRPVNIVRATKAHGWQATILTVQARYYHYRQQQDDTESALAQVTRTRCVPHPLELYRAVKKWIPGASRSAPPTHVCQEGGPRSPSISRTDVQSITSRIRQMIVSMLNVPDEQLGWLPFAVWRGRRLILRQHIPCMITTGPPFSAHLVGLCLRLVCPVRWIAEFRDPWVGNVQKDLSMRSALADRCDQWLEALVIRHADRVFCVTESMTKLLQQRYPGEPRSKWVTMPNGFDEEEFKTLGPIIREERFTITYVGGFNYTRSPRTLLLALQQVLSGGAISRIDLRVRFIGVCRSAGGRSVEEMIKESGLSGLIEIVDLLPRKKALKAMQEAHVLLLLANEQPLQIPGKAYEYLAAGRWILAEAEEKSATADLIRDTQCGEVVEPGDVERMAQAVVRAYKVARAYDSAGSMEMTDRRPLYSWETLGARYAEYLEQLVGAPVS</sequence>
<dbReference type="AlphaFoldDB" id="A0A0S4LSA8"/>
<dbReference type="Gene3D" id="3.40.50.2000">
    <property type="entry name" value="Glycogen Phosphorylase B"/>
    <property type="match status" value="2"/>
</dbReference>
<dbReference type="PANTHER" id="PTHR12526">
    <property type="entry name" value="GLYCOSYLTRANSFERASE"/>
    <property type="match status" value="1"/>
</dbReference>
<evidence type="ECO:0000256" key="1">
    <source>
        <dbReference type="SAM" id="MobiDB-lite"/>
    </source>
</evidence>
<dbReference type="SUPFAM" id="SSF53756">
    <property type="entry name" value="UDP-Glycosyltransferase/glycogen phosphorylase"/>
    <property type="match status" value="1"/>
</dbReference>
<gene>
    <name evidence="3" type="ORF">COMA1_60077</name>
</gene>
<evidence type="ECO:0000259" key="2">
    <source>
        <dbReference type="Pfam" id="PF13579"/>
    </source>
</evidence>
<dbReference type="RefSeq" id="WP_090750944.1">
    <property type="nucleotide sequence ID" value="NZ_CZQA01000012.1"/>
</dbReference>
<dbReference type="OrthoDB" id="9794575at2"/>
<dbReference type="Proteomes" id="UP000199032">
    <property type="component" value="Unassembled WGS sequence"/>
</dbReference>
<evidence type="ECO:0000313" key="4">
    <source>
        <dbReference type="Proteomes" id="UP000199032"/>
    </source>
</evidence>
<dbReference type="Pfam" id="PF13692">
    <property type="entry name" value="Glyco_trans_1_4"/>
    <property type="match status" value="1"/>
</dbReference>
<dbReference type="GO" id="GO:0016757">
    <property type="term" value="F:glycosyltransferase activity"/>
    <property type="evidence" value="ECO:0007669"/>
    <property type="project" value="UniProtKB-ARBA"/>
</dbReference>
<keyword evidence="4" id="KW-1185">Reference proteome</keyword>
<feature type="domain" description="Glycosyltransferase subfamily 4-like N-terminal" evidence="2">
    <location>
        <begin position="126"/>
        <end position="249"/>
    </location>
</feature>
<name>A0A0S4LSA8_9BACT</name>
<proteinExistence type="predicted"/>
<dbReference type="InterPro" id="IPR028098">
    <property type="entry name" value="Glyco_trans_4-like_N"/>
</dbReference>
<dbReference type="Pfam" id="PF13579">
    <property type="entry name" value="Glyco_trans_4_4"/>
    <property type="match status" value="1"/>
</dbReference>
<feature type="region of interest" description="Disordered" evidence="1">
    <location>
        <begin position="88"/>
        <end position="109"/>
    </location>
</feature>
<dbReference type="STRING" id="1742972.COMA1_60077"/>
<protein>
    <recommendedName>
        <fullName evidence="2">Glycosyltransferase subfamily 4-like N-terminal domain-containing protein</fullName>
    </recommendedName>
</protein>
<evidence type="ECO:0000313" key="3">
    <source>
        <dbReference type="EMBL" id="CUS38790.1"/>
    </source>
</evidence>
<organism evidence="3 4">
    <name type="scientific">Candidatus Nitrospira nitrosa</name>
    <dbReference type="NCBI Taxonomy" id="1742972"/>
    <lineage>
        <taxon>Bacteria</taxon>
        <taxon>Pseudomonadati</taxon>
        <taxon>Nitrospirota</taxon>
        <taxon>Nitrospiria</taxon>
        <taxon>Nitrospirales</taxon>
        <taxon>Nitrospiraceae</taxon>
        <taxon>Nitrospira</taxon>
    </lineage>
</organism>
<reference evidence="3 4" key="1">
    <citation type="submission" date="2015-10" db="EMBL/GenBank/DDBJ databases">
        <authorList>
            <person name="Gilbert D.G."/>
        </authorList>
    </citation>
    <scope>NUCLEOTIDE SEQUENCE [LARGE SCALE GENOMIC DNA]</scope>
    <source>
        <strain evidence="3">COMA1</strain>
    </source>
</reference>
<accession>A0A0S4LSA8</accession>
<dbReference type="EMBL" id="CZQA01000012">
    <property type="protein sequence ID" value="CUS38790.1"/>
    <property type="molecule type" value="Genomic_DNA"/>
</dbReference>